<dbReference type="EMBL" id="ATHI01000030">
    <property type="protein sequence ID" value="EPR31054.1"/>
    <property type="molecule type" value="Genomic_DNA"/>
</dbReference>
<evidence type="ECO:0000313" key="4">
    <source>
        <dbReference type="Proteomes" id="UP000014975"/>
    </source>
</evidence>
<keyword evidence="1" id="KW-1133">Transmembrane helix</keyword>
<accession>S7UAT8</accession>
<dbReference type="STRING" id="1121439.dsat_1181"/>
<dbReference type="Pfam" id="PF18902">
    <property type="entry name" value="DUF5658"/>
    <property type="match status" value="1"/>
</dbReference>
<dbReference type="Proteomes" id="UP000014975">
    <property type="component" value="Unassembled WGS sequence"/>
</dbReference>
<dbReference type="InterPro" id="IPR043717">
    <property type="entry name" value="DUF5658"/>
</dbReference>
<feature type="transmembrane region" description="Helical" evidence="1">
    <location>
        <begin position="71"/>
        <end position="88"/>
    </location>
</feature>
<protein>
    <recommendedName>
        <fullName evidence="2">DUF5658 domain-containing protein</fullName>
    </recommendedName>
</protein>
<proteinExistence type="predicted"/>
<dbReference type="eggNOG" id="ENOG5032DJ5">
    <property type="taxonomic scope" value="Bacteria"/>
</dbReference>
<gene>
    <name evidence="3" type="ORF">dsat_1181</name>
</gene>
<feature type="transmembrane region" description="Helical" evidence="1">
    <location>
        <begin position="47"/>
        <end position="64"/>
    </location>
</feature>
<evidence type="ECO:0000259" key="2">
    <source>
        <dbReference type="Pfam" id="PF18902"/>
    </source>
</evidence>
<keyword evidence="1" id="KW-0812">Transmembrane</keyword>
<keyword evidence="4" id="KW-1185">Reference proteome</keyword>
<dbReference type="OrthoDB" id="5465403at2"/>
<feature type="domain" description="DUF5658" evidence="2">
    <location>
        <begin position="8"/>
        <end position="91"/>
    </location>
</feature>
<name>S7UAT8_9BACT</name>
<comment type="caution">
    <text evidence="3">The sequence shown here is derived from an EMBL/GenBank/DDBJ whole genome shotgun (WGS) entry which is preliminary data.</text>
</comment>
<sequence length="103" mass="11491">MLDVSLALALVALQIPDIWTTNRILACGGRELNPGVRLLMRMGSRWWWPKVAIAVIAAGILVALNDPVARVTLILLNVVYLAVVASNFRQLARCRPRPRRHLD</sequence>
<evidence type="ECO:0000256" key="1">
    <source>
        <dbReference type="SAM" id="Phobius"/>
    </source>
</evidence>
<dbReference type="PATRIC" id="fig|1121439.3.peg.2563"/>
<dbReference type="RefSeq" id="WP_020887878.1">
    <property type="nucleotide sequence ID" value="NZ_ATHI01000030.1"/>
</dbReference>
<organism evidence="3 4">
    <name type="scientific">Alkalidesulfovibrio alkalitolerans DSM 16529</name>
    <dbReference type="NCBI Taxonomy" id="1121439"/>
    <lineage>
        <taxon>Bacteria</taxon>
        <taxon>Pseudomonadati</taxon>
        <taxon>Thermodesulfobacteriota</taxon>
        <taxon>Desulfovibrionia</taxon>
        <taxon>Desulfovibrionales</taxon>
        <taxon>Desulfovibrionaceae</taxon>
        <taxon>Alkalidesulfovibrio</taxon>
    </lineage>
</organism>
<dbReference type="AlphaFoldDB" id="S7UAT8"/>
<keyword evidence="1" id="KW-0472">Membrane</keyword>
<reference evidence="3 4" key="1">
    <citation type="journal article" date="2013" name="Genome Announc.">
        <title>Draft genome sequences for three mercury-methylating, sulfate-reducing bacteria.</title>
        <authorList>
            <person name="Brown S.D."/>
            <person name="Hurt R.A.Jr."/>
            <person name="Gilmour C.C."/>
            <person name="Elias D.A."/>
        </authorList>
    </citation>
    <scope>NUCLEOTIDE SEQUENCE [LARGE SCALE GENOMIC DNA]</scope>
    <source>
        <strain evidence="3 4">DSM 16529</strain>
    </source>
</reference>
<evidence type="ECO:0000313" key="3">
    <source>
        <dbReference type="EMBL" id="EPR31054.1"/>
    </source>
</evidence>